<organism evidence="2">
    <name type="scientific">Candidatus Moduliflexus flocculans</name>
    <dbReference type="NCBI Taxonomy" id="1499966"/>
    <lineage>
        <taxon>Bacteria</taxon>
        <taxon>Candidatus Moduliflexota</taxon>
        <taxon>Candidatus Moduliflexia</taxon>
        <taxon>Candidatus Moduliflexales</taxon>
        <taxon>Candidatus Moduliflexaceae</taxon>
    </lineage>
</organism>
<feature type="domain" description="J" evidence="1">
    <location>
        <begin position="171"/>
        <end position="231"/>
    </location>
</feature>
<dbReference type="InterPro" id="IPR021059">
    <property type="entry name" value="DnaJ-related_N"/>
</dbReference>
<gene>
    <name evidence="2" type="ORF">U14_00884</name>
</gene>
<keyword evidence="2" id="KW-0346">Stress response</keyword>
<dbReference type="InterPro" id="IPR001623">
    <property type="entry name" value="DnaJ_domain"/>
</dbReference>
<dbReference type="Pfam" id="PF00226">
    <property type="entry name" value="DnaJ"/>
    <property type="match status" value="1"/>
</dbReference>
<dbReference type="Gene3D" id="1.10.287.110">
    <property type="entry name" value="DnaJ domain"/>
    <property type="match status" value="1"/>
</dbReference>
<dbReference type="HOGENOM" id="CLU_1197879_0_0_0"/>
<name>A0A0S6VQW6_9BACT</name>
<dbReference type="SUPFAM" id="SSF46565">
    <property type="entry name" value="Chaperone J-domain"/>
    <property type="match status" value="1"/>
</dbReference>
<dbReference type="InterPro" id="IPR036869">
    <property type="entry name" value="J_dom_sf"/>
</dbReference>
<sequence length="231" mass="27249">MTSEEFANWLAQINREALVAFLRSLREPCYESQLLKIAFPNFEIFRATPIELFHHHFLLFHVLYELQEMFYREDRYLFIHFMRTMLLPYPDAGHCRYFHEQLVGFCDAACAENDSYCAYHATLVGEAALEELSLKYFYADPRNFSKLDEESAEAFLNGTWEILTHYDTYQQAFRTLGLSETSDIGVIKKTFKRLAKEYHPDFGLESHDQFVEINNAYQFLLRVIPGMASRK</sequence>
<dbReference type="SMART" id="SM00271">
    <property type="entry name" value="DnaJ"/>
    <property type="match status" value="1"/>
</dbReference>
<dbReference type="CDD" id="cd06257">
    <property type="entry name" value="DnaJ"/>
    <property type="match status" value="1"/>
</dbReference>
<dbReference type="Proteomes" id="UP000030700">
    <property type="component" value="Unassembled WGS sequence"/>
</dbReference>
<reference evidence="2" key="1">
    <citation type="journal article" date="2015" name="PeerJ">
        <title>First genomic representation of candidate bacterial phylum KSB3 points to enhanced environmental sensing as a trigger of wastewater bulking.</title>
        <authorList>
            <person name="Sekiguchi Y."/>
            <person name="Ohashi A."/>
            <person name="Parks D.H."/>
            <person name="Yamauchi T."/>
            <person name="Tyson G.W."/>
            <person name="Hugenholtz P."/>
        </authorList>
    </citation>
    <scope>NUCLEOTIDE SEQUENCE [LARGE SCALE GENOMIC DNA]</scope>
</reference>
<accession>A0A0S6VQW6</accession>
<dbReference type="PROSITE" id="PS50076">
    <property type="entry name" value="DNAJ_2"/>
    <property type="match status" value="1"/>
</dbReference>
<dbReference type="AlphaFoldDB" id="A0A0S6VQW6"/>
<dbReference type="EMBL" id="DF820455">
    <property type="protein sequence ID" value="GAK49661.1"/>
    <property type="molecule type" value="Genomic_DNA"/>
</dbReference>
<dbReference type="Pfam" id="PF12339">
    <property type="entry name" value="DNAJ_related"/>
    <property type="match status" value="1"/>
</dbReference>
<dbReference type="STRING" id="1499966.U14_00884"/>
<evidence type="ECO:0000313" key="3">
    <source>
        <dbReference type="Proteomes" id="UP000030700"/>
    </source>
</evidence>
<evidence type="ECO:0000313" key="2">
    <source>
        <dbReference type="EMBL" id="GAK49661.1"/>
    </source>
</evidence>
<protein>
    <submittedName>
        <fullName evidence="2">Heat shock protein DnaJ domain protein</fullName>
    </submittedName>
</protein>
<keyword evidence="3" id="KW-1185">Reference proteome</keyword>
<evidence type="ECO:0000259" key="1">
    <source>
        <dbReference type="PROSITE" id="PS50076"/>
    </source>
</evidence>
<proteinExistence type="predicted"/>